<dbReference type="Proteomes" id="UP001597176">
    <property type="component" value="Unassembled WGS sequence"/>
</dbReference>
<dbReference type="CDD" id="cd00130">
    <property type="entry name" value="PAS"/>
    <property type="match status" value="1"/>
</dbReference>
<feature type="region of interest" description="Disordered" evidence="6">
    <location>
        <begin position="52"/>
        <end position="77"/>
    </location>
</feature>
<dbReference type="InterPro" id="IPR003594">
    <property type="entry name" value="HATPase_dom"/>
</dbReference>
<dbReference type="PROSITE" id="PS50109">
    <property type="entry name" value="HIS_KIN"/>
    <property type="match status" value="1"/>
</dbReference>
<dbReference type="Gene3D" id="3.30.450.20">
    <property type="entry name" value="PAS domain"/>
    <property type="match status" value="1"/>
</dbReference>
<dbReference type="EC" id="2.7.13.3" evidence="2"/>
<feature type="compositionally biased region" description="Low complexity" evidence="6">
    <location>
        <begin position="52"/>
        <end position="61"/>
    </location>
</feature>
<feature type="compositionally biased region" description="Basic and acidic residues" evidence="6">
    <location>
        <begin position="198"/>
        <end position="210"/>
    </location>
</feature>
<keyword evidence="4" id="KW-0808">Transferase</keyword>
<dbReference type="SUPFAM" id="SSF55785">
    <property type="entry name" value="PYP-like sensor domain (PAS domain)"/>
    <property type="match status" value="1"/>
</dbReference>
<dbReference type="SUPFAM" id="SSF55874">
    <property type="entry name" value="ATPase domain of HSP90 chaperone/DNA topoisomerase II/histidine kinase"/>
    <property type="match status" value="1"/>
</dbReference>
<keyword evidence="10" id="KW-1185">Reference proteome</keyword>
<dbReference type="PRINTS" id="PR00344">
    <property type="entry name" value="BCTRLSENSOR"/>
</dbReference>
<feature type="domain" description="Histidine kinase" evidence="7">
    <location>
        <begin position="667"/>
        <end position="894"/>
    </location>
</feature>
<evidence type="ECO:0000256" key="2">
    <source>
        <dbReference type="ARBA" id="ARBA00012438"/>
    </source>
</evidence>
<dbReference type="Gene3D" id="1.10.287.130">
    <property type="match status" value="1"/>
</dbReference>
<dbReference type="SMART" id="SM00387">
    <property type="entry name" value="HATPase_c"/>
    <property type="match status" value="1"/>
</dbReference>
<dbReference type="Pfam" id="PF00512">
    <property type="entry name" value="HisKA"/>
    <property type="match status" value="1"/>
</dbReference>
<evidence type="ECO:0000256" key="4">
    <source>
        <dbReference type="ARBA" id="ARBA00022679"/>
    </source>
</evidence>
<keyword evidence="5" id="KW-0418">Kinase</keyword>
<keyword evidence="9" id="KW-0067">ATP-binding</keyword>
<evidence type="ECO:0000313" key="10">
    <source>
        <dbReference type="Proteomes" id="UP001597176"/>
    </source>
</evidence>
<sequence length="899" mass="94346">MKLRFDSRRLGPATTWLVLRTKDGTGRNLLVLAPMERLPSLRAPSPKAAAPLAASVRPAEAVPSPAEDQPSPTGRVVWRSDADDRLTDISGPAATSIRPALIGRTWAALSQTRTLIDAEGLLLALAQRRTFRAISVTLRNDGAPSALDLDISGTPIQRAGTAFTGFNGFALVRPASSPPSDGPEAQPETTPSPQPPAERPDGETESDGNRIADTAMGMAPVFARSEALGPSEFSQGSASEAAISLPVAEAWTGFVPDRVSVASPEDDTPALQVIASTSEARPESTDPVAEPSPTASEDTPPLEATAPSDDLAPSPVIVPSEDGGWAMFQNPHLSSHEHAAFREIARALGARFEGDGEDWEAAPPAGDGEERSVSGSVTQFPNAMIRPVELAPDGPSPEVTATLERLPGGVLVYRGCNVLFANSRLLTMAGFSELSDLAARGGIGRLFAGLVPHDRAASDAPAILTTAMGGSLSVDLQASEIDWSGAPAQLLLVRDALSGEPARERTALQIADAFAGARAADAQAVLDTIEDGIITLDRNARIIGLNRSAAATFGLDPREIVGAGILSLFAPESAVDVLASVHGVAGPAEAVADEAVGKQPVPDVIGRTASGMLPMLIRVAPLAGRDDGRMAMTVRDVRAARSVAAEASNARRAAEYASARKSDFLARISHEIRTPMNGILGFADMMLAEPFGPLGHERYRDYLGDIHASGTHVLSLVNDLLDLAKIEAGRLDLTFSEVPLNDVVTHCVAMLQPQAMRDRIVVRTSFSNDLPILVADERSVRQAALNIIANAIAFTEAGGQVIVSTTMADRGEIALRVRDTGIGMTPDEVETALEPFRQIAVAGPPKGRADGRSTGTGLGLPLTKALVEANHGRFRIESRKDEGTLVEMLFPPQAVTKTA</sequence>
<dbReference type="GO" id="GO:0005524">
    <property type="term" value="F:ATP binding"/>
    <property type="evidence" value="ECO:0007669"/>
    <property type="project" value="UniProtKB-KW"/>
</dbReference>
<dbReference type="EMBL" id="JBHTND010000025">
    <property type="protein sequence ID" value="MFD1303249.1"/>
    <property type="molecule type" value="Genomic_DNA"/>
</dbReference>
<evidence type="ECO:0000259" key="8">
    <source>
        <dbReference type="PROSITE" id="PS50112"/>
    </source>
</evidence>
<dbReference type="SMART" id="SM00091">
    <property type="entry name" value="PAS"/>
    <property type="match status" value="1"/>
</dbReference>
<evidence type="ECO:0000256" key="3">
    <source>
        <dbReference type="ARBA" id="ARBA00022553"/>
    </source>
</evidence>
<dbReference type="Pfam" id="PF02518">
    <property type="entry name" value="HATPase_c"/>
    <property type="match status" value="1"/>
</dbReference>
<comment type="catalytic activity">
    <reaction evidence="1">
        <text>ATP + protein L-histidine = ADP + protein N-phospho-L-histidine.</text>
        <dbReference type="EC" id="2.7.13.3"/>
    </reaction>
</comment>
<dbReference type="CDD" id="cd00075">
    <property type="entry name" value="HATPase"/>
    <property type="match status" value="1"/>
</dbReference>
<evidence type="ECO:0000256" key="6">
    <source>
        <dbReference type="SAM" id="MobiDB-lite"/>
    </source>
</evidence>
<dbReference type="SUPFAM" id="SSF47384">
    <property type="entry name" value="Homodimeric domain of signal transducing histidine kinase"/>
    <property type="match status" value="1"/>
</dbReference>
<organism evidence="9 10">
    <name type="scientific">Methylobacterium marchantiae</name>
    <dbReference type="NCBI Taxonomy" id="600331"/>
    <lineage>
        <taxon>Bacteria</taxon>
        <taxon>Pseudomonadati</taxon>
        <taxon>Pseudomonadota</taxon>
        <taxon>Alphaproteobacteria</taxon>
        <taxon>Hyphomicrobiales</taxon>
        <taxon>Methylobacteriaceae</taxon>
        <taxon>Methylobacterium</taxon>
    </lineage>
</organism>
<reference evidence="10" key="1">
    <citation type="journal article" date="2019" name="Int. J. Syst. Evol. Microbiol.">
        <title>The Global Catalogue of Microorganisms (GCM) 10K type strain sequencing project: providing services to taxonomists for standard genome sequencing and annotation.</title>
        <authorList>
            <consortium name="The Broad Institute Genomics Platform"/>
            <consortium name="The Broad Institute Genome Sequencing Center for Infectious Disease"/>
            <person name="Wu L."/>
            <person name="Ma J."/>
        </authorList>
    </citation>
    <scope>NUCLEOTIDE SEQUENCE [LARGE SCALE GENOMIC DNA]</scope>
    <source>
        <strain evidence="10">CCUG 56108</strain>
    </source>
</reference>
<protein>
    <recommendedName>
        <fullName evidence="2">histidine kinase</fullName>
        <ecNumber evidence="2">2.7.13.3</ecNumber>
    </recommendedName>
</protein>
<keyword evidence="3" id="KW-0597">Phosphoprotein</keyword>
<evidence type="ECO:0000313" key="9">
    <source>
        <dbReference type="EMBL" id="MFD1303249.1"/>
    </source>
</evidence>
<feature type="domain" description="PAS" evidence="8">
    <location>
        <begin position="518"/>
        <end position="573"/>
    </location>
</feature>
<dbReference type="InterPro" id="IPR004358">
    <property type="entry name" value="Sig_transdc_His_kin-like_C"/>
</dbReference>
<dbReference type="RefSeq" id="WP_238208980.1">
    <property type="nucleotide sequence ID" value="NZ_JBHTND010000025.1"/>
</dbReference>
<keyword evidence="9" id="KW-0547">Nucleotide-binding</keyword>
<feature type="region of interest" description="Disordered" evidence="6">
    <location>
        <begin position="275"/>
        <end position="319"/>
    </location>
</feature>
<evidence type="ECO:0000256" key="5">
    <source>
        <dbReference type="ARBA" id="ARBA00022777"/>
    </source>
</evidence>
<dbReference type="NCBIfam" id="TIGR00229">
    <property type="entry name" value="sensory_box"/>
    <property type="match status" value="1"/>
</dbReference>
<dbReference type="InterPro" id="IPR035965">
    <property type="entry name" value="PAS-like_dom_sf"/>
</dbReference>
<name>A0ABW3X3Q7_9HYPH</name>
<dbReference type="InterPro" id="IPR000014">
    <property type="entry name" value="PAS"/>
</dbReference>
<dbReference type="CDD" id="cd00082">
    <property type="entry name" value="HisKA"/>
    <property type="match status" value="1"/>
</dbReference>
<gene>
    <name evidence="9" type="ORF">ACFQ4G_16885</name>
</gene>
<dbReference type="SMART" id="SM00388">
    <property type="entry name" value="HisKA"/>
    <property type="match status" value="1"/>
</dbReference>
<comment type="caution">
    <text evidence="9">The sequence shown here is derived from an EMBL/GenBank/DDBJ whole genome shotgun (WGS) entry which is preliminary data.</text>
</comment>
<proteinExistence type="predicted"/>
<dbReference type="PANTHER" id="PTHR43047:SF72">
    <property type="entry name" value="OSMOSENSING HISTIDINE PROTEIN KINASE SLN1"/>
    <property type="match status" value="1"/>
</dbReference>
<dbReference type="PANTHER" id="PTHR43047">
    <property type="entry name" value="TWO-COMPONENT HISTIDINE PROTEIN KINASE"/>
    <property type="match status" value="1"/>
</dbReference>
<feature type="region of interest" description="Disordered" evidence="6">
    <location>
        <begin position="170"/>
        <end position="210"/>
    </location>
</feature>
<accession>A0ABW3X3Q7</accession>
<evidence type="ECO:0000256" key="1">
    <source>
        <dbReference type="ARBA" id="ARBA00000085"/>
    </source>
</evidence>
<dbReference type="InterPro" id="IPR003661">
    <property type="entry name" value="HisK_dim/P_dom"/>
</dbReference>
<dbReference type="InterPro" id="IPR013767">
    <property type="entry name" value="PAS_fold"/>
</dbReference>
<dbReference type="InterPro" id="IPR005467">
    <property type="entry name" value="His_kinase_dom"/>
</dbReference>
<dbReference type="InterPro" id="IPR036097">
    <property type="entry name" value="HisK_dim/P_sf"/>
</dbReference>
<dbReference type="PROSITE" id="PS50112">
    <property type="entry name" value="PAS"/>
    <property type="match status" value="1"/>
</dbReference>
<dbReference type="Pfam" id="PF00989">
    <property type="entry name" value="PAS"/>
    <property type="match status" value="1"/>
</dbReference>
<dbReference type="InterPro" id="IPR036890">
    <property type="entry name" value="HATPase_C_sf"/>
</dbReference>
<evidence type="ECO:0000259" key="7">
    <source>
        <dbReference type="PROSITE" id="PS50109"/>
    </source>
</evidence>
<dbReference type="Gene3D" id="3.30.565.10">
    <property type="entry name" value="Histidine kinase-like ATPase, C-terminal domain"/>
    <property type="match status" value="1"/>
</dbReference>
<feature type="region of interest" description="Disordered" evidence="6">
    <location>
        <begin position="355"/>
        <end position="375"/>
    </location>
</feature>